<dbReference type="Proteomes" id="UP000555103">
    <property type="component" value="Unassembled WGS sequence"/>
</dbReference>
<keyword evidence="2" id="KW-0812">Transmembrane</keyword>
<evidence type="ECO:0000259" key="3">
    <source>
        <dbReference type="SMART" id="SM00062"/>
    </source>
</evidence>
<evidence type="ECO:0000313" key="4">
    <source>
        <dbReference type="EMBL" id="MBB4036223.1"/>
    </source>
</evidence>
<sequence>MLKNKALLTLIPVFICVVAAIYLLFSGDNESPKDYIQIQKAGTLRIVTDYNSAGYYVSGDTIAGFNHDLIQLLGSQMPFKIEILLESNLDKCIEGLETGKYNVMARNIPVTSELRNVLRFTEPVAQNRQVLIQRKKEYNNDIEPVRSHLALAKKTLYVPLNSPAILRIRNLSHEIGDTIYIKEDETYGAEQLALMVAAKEIDYAVCDEMVAMKVAKSVPEIDYSTLIGFTHLEAWAVSDKSPVLLDSLNAWINRVKKTKEYNIIYKKYYK</sequence>
<dbReference type="SMART" id="SM00062">
    <property type="entry name" value="PBPb"/>
    <property type="match status" value="1"/>
</dbReference>
<keyword evidence="1" id="KW-0732">Signal</keyword>
<comment type="caution">
    <text evidence="4">The sequence shown here is derived from an EMBL/GenBank/DDBJ whole genome shotgun (WGS) entry which is preliminary data.</text>
</comment>
<dbReference type="Gene3D" id="3.40.190.10">
    <property type="entry name" value="Periplasmic binding protein-like II"/>
    <property type="match status" value="2"/>
</dbReference>
<evidence type="ECO:0000256" key="2">
    <source>
        <dbReference type="SAM" id="Phobius"/>
    </source>
</evidence>
<dbReference type="PANTHER" id="PTHR35936:SF19">
    <property type="entry name" value="AMINO-ACID-BINDING PROTEIN YXEM-RELATED"/>
    <property type="match status" value="1"/>
</dbReference>
<name>A0A840CWM1_9BACT</name>
<reference evidence="4 5" key="1">
    <citation type="submission" date="2020-08" db="EMBL/GenBank/DDBJ databases">
        <title>Genomic Encyclopedia of Type Strains, Phase IV (KMG-IV): sequencing the most valuable type-strain genomes for metagenomic binning, comparative biology and taxonomic classification.</title>
        <authorList>
            <person name="Goeker M."/>
        </authorList>
    </citation>
    <scope>NUCLEOTIDE SEQUENCE [LARGE SCALE GENOMIC DNA]</scope>
    <source>
        <strain evidence="4 5">DSM 104969</strain>
    </source>
</reference>
<dbReference type="PANTHER" id="PTHR35936">
    <property type="entry name" value="MEMBRANE-BOUND LYTIC MUREIN TRANSGLYCOSYLASE F"/>
    <property type="match status" value="1"/>
</dbReference>
<dbReference type="AlphaFoldDB" id="A0A840CWM1"/>
<evidence type="ECO:0000313" key="5">
    <source>
        <dbReference type="Proteomes" id="UP000555103"/>
    </source>
</evidence>
<dbReference type="SUPFAM" id="SSF53850">
    <property type="entry name" value="Periplasmic binding protein-like II"/>
    <property type="match status" value="1"/>
</dbReference>
<keyword evidence="5" id="KW-1185">Reference proteome</keyword>
<dbReference type="InterPro" id="IPR001638">
    <property type="entry name" value="Solute-binding_3/MltF_N"/>
</dbReference>
<proteinExistence type="predicted"/>
<dbReference type="RefSeq" id="WP_183307123.1">
    <property type="nucleotide sequence ID" value="NZ_JACIEP010000006.1"/>
</dbReference>
<keyword evidence="2" id="KW-0472">Membrane</keyword>
<organism evidence="4 5">
    <name type="scientific">Dysgonomonas hofstadii</name>
    <dbReference type="NCBI Taxonomy" id="637886"/>
    <lineage>
        <taxon>Bacteria</taxon>
        <taxon>Pseudomonadati</taxon>
        <taxon>Bacteroidota</taxon>
        <taxon>Bacteroidia</taxon>
        <taxon>Bacteroidales</taxon>
        <taxon>Dysgonomonadaceae</taxon>
        <taxon>Dysgonomonas</taxon>
    </lineage>
</organism>
<feature type="domain" description="Solute-binding protein family 3/N-terminal" evidence="3">
    <location>
        <begin position="43"/>
        <end position="270"/>
    </location>
</feature>
<dbReference type="CDD" id="cd01009">
    <property type="entry name" value="PBP2_YfhD_N"/>
    <property type="match status" value="1"/>
</dbReference>
<dbReference type="EMBL" id="JACIEP010000006">
    <property type="protein sequence ID" value="MBB4036223.1"/>
    <property type="molecule type" value="Genomic_DNA"/>
</dbReference>
<evidence type="ECO:0000256" key="1">
    <source>
        <dbReference type="ARBA" id="ARBA00022729"/>
    </source>
</evidence>
<feature type="transmembrane region" description="Helical" evidence="2">
    <location>
        <begin position="6"/>
        <end position="25"/>
    </location>
</feature>
<dbReference type="Pfam" id="PF00497">
    <property type="entry name" value="SBP_bac_3"/>
    <property type="match status" value="1"/>
</dbReference>
<protein>
    <submittedName>
        <fullName evidence="4">Membrane-bound lytic murein transglycosylase MltF</fullName>
    </submittedName>
</protein>
<keyword evidence="2" id="KW-1133">Transmembrane helix</keyword>
<accession>A0A840CWM1</accession>
<gene>
    <name evidence="4" type="ORF">GGR21_002124</name>
</gene>